<dbReference type="RefSeq" id="WP_216476622.1">
    <property type="nucleotide sequence ID" value="NZ_JAHLQJ010000001.1"/>
</dbReference>
<reference evidence="2 3" key="1">
    <citation type="submission" date="2021-06" db="EMBL/GenBank/DDBJ databases">
        <authorList>
            <person name="Sun Q."/>
            <person name="Li D."/>
        </authorList>
    </citation>
    <scope>NUCLEOTIDE SEQUENCE [LARGE SCALE GENOMIC DNA]</scope>
    <source>
        <strain evidence="2 3">MSJ-6</strain>
    </source>
</reference>
<protein>
    <submittedName>
        <fullName evidence="2">ImmA/IrrE family metallo-endopeptidase</fullName>
    </submittedName>
</protein>
<accession>A0ABS6FJC9</accession>
<evidence type="ECO:0000259" key="1">
    <source>
        <dbReference type="Pfam" id="PF06114"/>
    </source>
</evidence>
<evidence type="ECO:0000313" key="2">
    <source>
        <dbReference type="EMBL" id="MBU5670282.1"/>
    </source>
</evidence>
<comment type="caution">
    <text evidence="2">The sequence shown here is derived from an EMBL/GenBank/DDBJ whole genome shotgun (WGS) entry which is preliminary data.</text>
</comment>
<proteinExistence type="predicted"/>
<name>A0ABS6FJC9_9BACL</name>
<gene>
    <name evidence="2" type="ORF">KQJ23_00420</name>
</gene>
<dbReference type="EMBL" id="JAHLQJ010000001">
    <property type="protein sequence ID" value="MBU5670282.1"/>
    <property type="molecule type" value="Genomic_DNA"/>
</dbReference>
<sequence length="291" mass="34405">MQFIYYKETSMEQWIERLYYNLGVLVPKDLDIQIIAVKLRIDIIYEKCRPFSDANARAIFLNKRDKEIVSRIVFFHEMCHLLRHSGDQRMMPELFREGQEMEAEQFAMYAAIPFHMIRKLEVPERHDLAIQFFTDHFDVPRTFAEKRLDQINRRIAQGIMDEEISSSRDQIHLSDDVDCLEDSCSFYSYYDFMNDVDGPSQLIVQIGGSILSTLSDIEIPIDGPFERADEEQIGKYKYTLLNISDLKYRDGRLFINLDVLRLKYGRISNRLVIQMKDVKSILDYEFEASIF</sequence>
<dbReference type="InterPro" id="IPR010359">
    <property type="entry name" value="IrrE_HExxH"/>
</dbReference>
<dbReference type="Proteomes" id="UP000743001">
    <property type="component" value="Unassembled WGS sequence"/>
</dbReference>
<dbReference type="Pfam" id="PF06114">
    <property type="entry name" value="Peptidase_M78"/>
    <property type="match status" value="1"/>
</dbReference>
<feature type="domain" description="IrrE N-terminal-like" evidence="1">
    <location>
        <begin position="47"/>
        <end position="148"/>
    </location>
</feature>
<keyword evidence="3" id="KW-1185">Reference proteome</keyword>
<evidence type="ECO:0000313" key="3">
    <source>
        <dbReference type="Proteomes" id="UP000743001"/>
    </source>
</evidence>
<organism evidence="2 3">
    <name type="scientific">Paenibacillus brevis</name>
    <dbReference type="NCBI Taxonomy" id="2841508"/>
    <lineage>
        <taxon>Bacteria</taxon>
        <taxon>Bacillati</taxon>
        <taxon>Bacillota</taxon>
        <taxon>Bacilli</taxon>
        <taxon>Bacillales</taxon>
        <taxon>Paenibacillaceae</taxon>
        <taxon>Paenibacillus</taxon>
    </lineage>
</organism>